<accession>A0ABQ5XNX1</accession>
<sequence>MHISDKQWEKFIEAACRQRPSPKYAQVKVLGNANDKGRDVEARLQKDLVADAWDLFQAKHYSARLAPGDAYPEMAKFFLNLSKGSYPAPRKYYFCAPQNAGPELHDLLADASKLKAGFLAAWRNSTHGLGANALKISGAAEAIAEKFDFSKFEECLVHELLDWHSRDSASHFKLFGIEPERGDDPAVPEKAQPHEQVYVEELLRVYSERSGMPVQIQDVDSDSNGIYGDHFAAQREVFYAAEGLRRFSRDIYPADEFENLLQMVKKGIQPKVTSPRLTTGFDRLDAALDAVSGLSLQDSVLHPRLRGGDLPGTCHHLVNEKKLKWVR</sequence>
<proteinExistence type="predicted"/>
<dbReference type="Pfam" id="PF20282">
    <property type="entry name" value="CTD6"/>
    <property type="match status" value="1"/>
</dbReference>
<organism evidence="2 3">
    <name type="scientific">Dyella acidisoli</name>
    <dbReference type="NCBI Taxonomy" id="1867834"/>
    <lineage>
        <taxon>Bacteria</taxon>
        <taxon>Pseudomonadati</taxon>
        <taxon>Pseudomonadota</taxon>
        <taxon>Gammaproteobacteria</taxon>
        <taxon>Lysobacterales</taxon>
        <taxon>Rhodanobacteraceae</taxon>
        <taxon>Dyella</taxon>
    </lineage>
</organism>
<name>A0ABQ5XNX1_9GAMM</name>
<comment type="caution">
    <text evidence="2">The sequence shown here is derived from an EMBL/GenBank/DDBJ whole genome shotgun (WGS) entry which is preliminary data.</text>
</comment>
<keyword evidence="3" id="KW-1185">Reference proteome</keyword>
<evidence type="ECO:0000313" key="2">
    <source>
        <dbReference type="EMBL" id="GLQ93425.1"/>
    </source>
</evidence>
<protein>
    <recommendedName>
        <fullName evidence="1">ABC-three component systems C-terminal domain-containing protein</fullName>
    </recommendedName>
</protein>
<evidence type="ECO:0000313" key="3">
    <source>
        <dbReference type="Proteomes" id="UP001156670"/>
    </source>
</evidence>
<feature type="domain" description="ABC-three component systems C-terminal" evidence="1">
    <location>
        <begin position="195"/>
        <end position="325"/>
    </location>
</feature>
<dbReference type="InterPro" id="IPR046914">
    <property type="entry name" value="ABC-3C_CTD6"/>
</dbReference>
<evidence type="ECO:0000259" key="1">
    <source>
        <dbReference type="Pfam" id="PF20282"/>
    </source>
</evidence>
<gene>
    <name evidence="2" type="ORF">GCM10007901_23760</name>
</gene>
<reference evidence="3" key="1">
    <citation type="journal article" date="2019" name="Int. J. Syst. Evol. Microbiol.">
        <title>The Global Catalogue of Microorganisms (GCM) 10K type strain sequencing project: providing services to taxonomists for standard genome sequencing and annotation.</title>
        <authorList>
            <consortium name="The Broad Institute Genomics Platform"/>
            <consortium name="The Broad Institute Genome Sequencing Center for Infectious Disease"/>
            <person name="Wu L."/>
            <person name="Ma J."/>
        </authorList>
    </citation>
    <scope>NUCLEOTIDE SEQUENCE [LARGE SCALE GENOMIC DNA]</scope>
    <source>
        <strain evidence="3">NBRC 111980</strain>
    </source>
</reference>
<dbReference type="EMBL" id="BSOB01000018">
    <property type="protein sequence ID" value="GLQ93425.1"/>
    <property type="molecule type" value="Genomic_DNA"/>
</dbReference>
<dbReference type="Proteomes" id="UP001156670">
    <property type="component" value="Unassembled WGS sequence"/>
</dbReference>